<dbReference type="GO" id="GO:0004364">
    <property type="term" value="F:glutathione transferase activity"/>
    <property type="evidence" value="ECO:0007669"/>
    <property type="project" value="InterPro"/>
</dbReference>
<reference evidence="5 6" key="1">
    <citation type="submission" date="2019-11" db="EMBL/GenBank/DDBJ databases">
        <title>Metabolism of dissolved organic matter in forest soils.</title>
        <authorList>
            <person name="Cyle K.T."/>
            <person name="Wilhelm R.C."/>
            <person name="Martinez C.E."/>
        </authorList>
    </citation>
    <scope>NUCLEOTIDE SEQUENCE [LARGE SCALE GENOMIC DNA]</scope>
    <source>
        <strain evidence="5 6">5N</strain>
    </source>
</reference>
<dbReference type="Gene3D" id="1.20.1050.10">
    <property type="match status" value="1"/>
</dbReference>
<dbReference type="CDD" id="cd03190">
    <property type="entry name" value="GST_C_Omega_like"/>
    <property type="match status" value="1"/>
</dbReference>
<evidence type="ECO:0000259" key="4">
    <source>
        <dbReference type="PROSITE" id="PS50405"/>
    </source>
</evidence>
<dbReference type="GO" id="GO:0005737">
    <property type="term" value="C:cytoplasm"/>
    <property type="evidence" value="ECO:0007669"/>
    <property type="project" value="TreeGrafter"/>
</dbReference>
<dbReference type="Pfam" id="PF13409">
    <property type="entry name" value="GST_N_2"/>
    <property type="match status" value="1"/>
</dbReference>
<dbReference type="Pfam" id="PF13410">
    <property type="entry name" value="GST_C_2"/>
    <property type="match status" value="1"/>
</dbReference>
<dbReference type="AlphaFoldDB" id="A0A972NLH1"/>
<dbReference type="InterPro" id="IPR010987">
    <property type="entry name" value="Glutathione-S-Trfase_C-like"/>
</dbReference>
<feature type="binding site" evidence="2">
    <location>
        <begin position="128"/>
        <end position="131"/>
    </location>
    <ligand>
        <name>glutathione</name>
        <dbReference type="ChEBI" id="CHEBI:57925"/>
    </ligand>
</feature>
<evidence type="ECO:0000256" key="1">
    <source>
        <dbReference type="PIRSR" id="PIRSR015753-1"/>
    </source>
</evidence>
<dbReference type="PANTHER" id="PTHR32419:SF6">
    <property type="entry name" value="GLUTATHIONE S-TRANSFERASE OMEGA-LIKE 1-RELATED"/>
    <property type="match status" value="1"/>
</dbReference>
<dbReference type="RefSeq" id="WP_172163424.1">
    <property type="nucleotide sequence ID" value="NZ_WOEZ01000050.1"/>
</dbReference>
<accession>A0A972NLH1</accession>
<dbReference type="SFLD" id="SFLDG01206">
    <property type="entry name" value="Xi.1"/>
    <property type="match status" value="1"/>
</dbReference>
<comment type="caution">
    <text evidence="5">The sequence shown here is derived from an EMBL/GenBank/DDBJ whole genome shotgun (WGS) entry which is preliminary data.</text>
</comment>
<evidence type="ECO:0000313" key="5">
    <source>
        <dbReference type="EMBL" id="NPT55087.1"/>
    </source>
</evidence>
<organism evidence="5 6">
    <name type="scientific">Paraburkholderia elongata</name>
    <dbReference type="NCBI Taxonomy" id="2675747"/>
    <lineage>
        <taxon>Bacteria</taxon>
        <taxon>Pseudomonadati</taxon>
        <taxon>Pseudomonadota</taxon>
        <taxon>Betaproteobacteria</taxon>
        <taxon>Burkholderiales</taxon>
        <taxon>Burkholderiaceae</taxon>
        <taxon>Paraburkholderia</taxon>
    </lineage>
</organism>
<dbReference type="InterPro" id="IPR036282">
    <property type="entry name" value="Glutathione-S-Trfase_C_sf"/>
</dbReference>
<feature type="site" description="Lowers pKa of active site Cys" evidence="3">
    <location>
        <position position="251"/>
    </location>
</feature>
<dbReference type="InterPro" id="IPR036249">
    <property type="entry name" value="Thioredoxin-like_sf"/>
</dbReference>
<gene>
    <name evidence="5" type="ORF">GNZ13_10855</name>
</gene>
<dbReference type="PANTHER" id="PTHR32419">
    <property type="entry name" value="GLUTATHIONYL-HYDROQUINONE REDUCTASE"/>
    <property type="match status" value="1"/>
</dbReference>
<protein>
    <submittedName>
        <fullName evidence="5">Glutathione S-transferase family protein</fullName>
    </submittedName>
</protein>
<feature type="site" description="Lowers pKa of active site Cys" evidence="3">
    <location>
        <position position="294"/>
    </location>
</feature>
<dbReference type="Proteomes" id="UP000655523">
    <property type="component" value="Unassembled WGS sequence"/>
</dbReference>
<dbReference type="InterPro" id="IPR004045">
    <property type="entry name" value="Glutathione_S-Trfase_N"/>
</dbReference>
<feature type="active site" description="Nucleophile" evidence="1">
    <location>
        <position position="62"/>
    </location>
</feature>
<keyword evidence="6" id="KW-1185">Reference proteome</keyword>
<dbReference type="PIRSF" id="PIRSF015753">
    <property type="entry name" value="GST"/>
    <property type="match status" value="1"/>
</dbReference>
<evidence type="ECO:0000256" key="3">
    <source>
        <dbReference type="PIRSR" id="PIRSR015753-3"/>
    </source>
</evidence>
<proteinExistence type="predicted"/>
<dbReference type="EMBL" id="WOEZ01000050">
    <property type="protein sequence ID" value="NPT55087.1"/>
    <property type="molecule type" value="Genomic_DNA"/>
</dbReference>
<dbReference type="SFLD" id="SFLDG01148">
    <property type="entry name" value="Xi_(cytGST)"/>
    <property type="match status" value="1"/>
</dbReference>
<dbReference type="InterPro" id="IPR040079">
    <property type="entry name" value="Glutathione_S-Trfase"/>
</dbReference>
<evidence type="ECO:0000256" key="2">
    <source>
        <dbReference type="PIRSR" id="PIRSR015753-2"/>
    </source>
</evidence>
<dbReference type="SUPFAM" id="SSF52833">
    <property type="entry name" value="Thioredoxin-like"/>
    <property type="match status" value="1"/>
</dbReference>
<dbReference type="InterPro" id="IPR047047">
    <property type="entry name" value="GST_Omega-like_C"/>
</dbReference>
<sequence>MGELIGGQWRTTGLETVISDGSLQRPPSVFRDWITVDGAPSGTERSFKAEANRYQLYVSLACPWAHRTLIMRSLKGLENVIGLSVVHWLMGDEGRTFAPGPGVVPDIVNHATRLHEIYTLADPDCTTRVSVPVIWDKVERTIVSNESSEITRMFNSAFEALGALPGDYYPVALRGEIDAVNARVYESLNNGVYRAGFAARQDVYEAAVTEVFDTLEWLEQRLQDRKYLVGGVLTEADIRVFTTLVRFDPVYYGHFKCNRQALKDYPRLWAHTRRLAQHPRIRPTINFEHIKCRYYGSHPWLNPNGIVPVGPDIDFDAAL</sequence>
<dbReference type="PROSITE" id="PS50405">
    <property type="entry name" value="GST_CTER"/>
    <property type="match status" value="1"/>
</dbReference>
<dbReference type="InterPro" id="IPR016639">
    <property type="entry name" value="GST_Omega/GSH"/>
</dbReference>
<feature type="binding site" evidence="2">
    <location>
        <begin position="146"/>
        <end position="147"/>
    </location>
    <ligand>
        <name>glutathione</name>
        <dbReference type="ChEBI" id="CHEBI:57925"/>
    </ligand>
</feature>
<evidence type="ECO:0000313" key="6">
    <source>
        <dbReference type="Proteomes" id="UP000655523"/>
    </source>
</evidence>
<dbReference type="SUPFAM" id="SSF47616">
    <property type="entry name" value="GST C-terminal domain-like"/>
    <property type="match status" value="1"/>
</dbReference>
<name>A0A972NLH1_9BURK</name>
<dbReference type="SFLD" id="SFLDS00019">
    <property type="entry name" value="Glutathione_Transferase_(cytos"/>
    <property type="match status" value="1"/>
</dbReference>
<dbReference type="Gene3D" id="3.40.30.10">
    <property type="entry name" value="Glutaredoxin"/>
    <property type="match status" value="1"/>
</dbReference>
<feature type="domain" description="GST C-terminal" evidence="4">
    <location>
        <begin position="170"/>
        <end position="294"/>
    </location>
</feature>
<feature type="active site" description="Proton donor/acceptor" evidence="1">
    <location>
        <position position="193"/>
    </location>
</feature>